<evidence type="ECO:0000256" key="3">
    <source>
        <dbReference type="SAM" id="MobiDB-lite"/>
    </source>
</evidence>
<evidence type="ECO:0000313" key="5">
    <source>
        <dbReference type="Proteomes" id="UP000295122"/>
    </source>
</evidence>
<dbReference type="InterPro" id="IPR051472">
    <property type="entry name" value="T3SS_Stator/FliH"/>
</dbReference>
<name>A0A4R7C159_9HYPH</name>
<keyword evidence="1" id="KW-0813">Transport</keyword>
<dbReference type="GO" id="GO:0005829">
    <property type="term" value="C:cytosol"/>
    <property type="evidence" value="ECO:0007669"/>
    <property type="project" value="TreeGrafter"/>
</dbReference>
<dbReference type="PANTHER" id="PTHR34982:SF1">
    <property type="entry name" value="FLAGELLAR ASSEMBLY PROTEIN FLIH"/>
    <property type="match status" value="1"/>
</dbReference>
<keyword evidence="4" id="KW-0966">Cell projection</keyword>
<feature type="compositionally biased region" description="Basic and acidic residues" evidence="3">
    <location>
        <begin position="16"/>
        <end position="38"/>
    </location>
</feature>
<keyword evidence="4" id="KW-0282">Flagellum</keyword>
<organism evidence="4 5">
    <name type="scientific">Enterovirga rhinocerotis</name>
    <dbReference type="NCBI Taxonomy" id="1339210"/>
    <lineage>
        <taxon>Bacteria</taxon>
        <taxon>Pseudomonadati</taxon>
        <taxon>Pseudomonadota</taxon>
        <taxon>Alphaproteobacteria</taxon>
        <taxon>Hyphomicrobiales</taxon>
        <taxon>Methylobacteriaceae</taxon>
        <taxon>Enterovirga</taxon>
    </lineage>
</organism>
<dbReference type="Proteomes" id="UP000295122">
    <property type="component" value="Unassembled WGS sequence"/>
</dbReference>
<dbReference type="PANTHER" id="PTHR34982">
    <property type="entry name" value="YOP PROTEINS TRANSLOCATION PROTEIN L"/>
    <property type="match status" value="1"/>
</dbReference>
<reference evidence="4 5" key="1">
    <citation type="submission" date="2019-03" db="EMBL/GenBank/DDBJ databases">
        <title>Genomic Encyclopedia of Type Strains, Phase IV (KMG-IV): sequencing the most valuable type-strain genomes for metagenomic binning, comparative biology and taxonomic classification.</title>
        <authorList>
            <person name="Goeker M."/>
        </authorList>
    </citation>
    <scope>NUCLEOTIDE SEQUENCE [LARGE SCALE GENOMIC DNA]</scope>
    <source>
        <strain evidence="4 5">DSM 25903</strain>
    </source>
</reference>
<dbReference type="EMBL" id="SNZR01000013">
    <property type="protein sequence ID" value="TDR90116.1"/>
    <property type="molecule type" value="Genomic_DNA"/>
</dbReference>
<keyword evidence="5" id="KW-1185">Reference proteome</keyword>
<dbReference type="OrthoDB" id="7304298at2"/>
<accession>A0A4R7C159</accession>
<keyword evidence="4" id="KW-0969">Cilium</keyword>
<keyword evidence="2" id="KW-0653">Protein transport</keyword>
<dbReference type="GO" id="GO:0015031">
    <property type="term" value="P:protein transport"/>
    <property type="evidence" value="ECO:0007669"/>
    <property type="project" value="UniProtKB-KW"/>
</dbReference>
<dbReference type="RefSeq" id="WP_133771256.1">
    <property type="nucleotide sequence ID" value="NZ_SNZR01000013.1"/>
</dbReference>
<feature type="region of interest" description="Disordered" evidence="3">
    <location>
        <begin position="1"/>
        <end position="38"/>
    </location>
</feature>
<sequence length="221" mass="24011">MAIVEPLDARPFGFGDDLRPSRSRRESEAEQAKVAEERRRAGIEAEAFRRGFEAGRAEGEARAAAETERRAAEALETAAIQAGRALSTIEARAGIIEREALIYFDTLARKLAGRALIEHPLAGIATAALEAFQHLRGVPHLAARVHESLVEAVEAKLRTMAREHGFEGRIVVLGSDDVPPGDCRLEWADGGIVNDQRAVEQSVDAVLSRCLHHLPTGEETP</sequence>
<evidence type="ECO:0000256" key="2">
    <source>
        <dbReference type="ARBA" id="ARBA00022927"/>
    </source>
</evidence>
<gene>
    <name evidence="4" type="ORF">EV668_2958</name>
</gene>
<dbReference type="AlphaFoldDB" id="A0A4R7C159"/>
<comment type="caution">
    <text evidence="4">The sequence shown here is derived from an EMBL/GenBank/DDBJ whole genome shotgun (WGS) entry which is preliminary data.</text>
</comment>
<evidence type="ECO:0000256" key="1">
    <source>
        <dbReference type="ARBA" id="ARBA00022448"/>
    </source>
</evidence>
<proteinExistence type="predicted"/>
<protein>
    <submittedName>
        <fullName evidence="4">Flagellar assembly protein FliH</fullName>
    </submittedName>
</protein>
<evidence type="ECO:0000313" key="4">
    <source>
        <dbReference type="EMBL" id="TDR90116.1"/>
    </source>
</evidence>